<dbReference type="Pfam" id="PF05656">
    <property type="entry name" value="DUF805"/>
    <property type="match status" value="1"/>
</dbReference>
<dbReference type="PATRIC" id="fig|1195763.3.peg.4619"/>
<accession>A0A0J1GSC8</accession>
<evidence type="ECO:0008006" key="4">
    <source>
        <dbReference type="Google" id="ProtNLM"/>
    </source>
</evidence>
<reference evidence="2 3" key="1">
    <citation type="submission" date="2015-05" db="EMBL/GenBank/DDBJ databases">
        <title>Photobacterium galathea sp. nov.</title>
        <authorList>
            <person name="Machado H."/>
            <person name="Gram L."/>
        </authorList>
    </citation>
    <scope>NUCLEOTIDE SEQUENCE [LARGE SCALE GENOMIC DNA]</scope>
    <source>
        <strain evidence="2 3">CGMCC 1.12159</strain>
    </source>
</reference>
<evidence type="ECO:0000256" key="1">
    <source>
        <dbReference type="SAM" id="Phobius"/>
    </source>
</evidence>
<feature type="transmembrane region" description="Helical" evidence="1">
    <location>
        <begin position="124"/>
        <end position="146"/>
    </location>
</feature>
<dbReference type="OrthoDB" id="5823882at2"/>
<dbReference type="RefSeq" id="WP_047880975.1">
    <property type="nucleotide sequence ID" value="NZ_LDOT01000049.1"/>
</dbReference>
<keyword evidence="1" id="KW-0472">Membrane</keyword>
<dbReference type="AlphaFoldDB" id="A0A0J1GSC8"/>
<feature type="transmembrane region" description="Helical" evidence="1">
    <location>
        <begin position="158"/>
        <end position="186"/>
    </location>
</feature>
<evidence type="ECO:0000313" key="3">
    <source>
        <dbReference type="Proteomes" id="UP000036097"/>
    </source>
</evidence>
<name>A0A0J1GSC8_9GAMM</name>
<dbReference type="InterPro" id="IPR008523">
    <property type="entry name" value="DUF805"/>
</dbReference>
<dbReference type="EMBL" id="LDOT01000049">
    <property type="protein sequence ID" value="KLV02334.1"/>
    <property type="molecule type" value="Genomic_DNA"/>
</dbReference>
<protein>
    <recommendedName>
        <fullName evidence="4">DUF805 domain-containing protein</fullName>
    </recommendedName>
</protein>
<keyword evidence="3" id="KW-1185">Reference proteome</keyword>
<gene>
    <name evidence="2" type="ORF">ABT56_21520</name>
</gene>
<comment type="caution">
    <text evidence="2">The sequence shown here is derived from an EMBL/GenBank/DDBJ whole genome shotgun (WGS) entry which is preliminary data.</text>
</comment>
<proteinExistence type="predicted"/>
<dbReference type="GO" id="GO:0016020">
    <property type="term" value="C:membrane"/>
    <property type="evidence" value="ECO:0007669"/>
    <property type="project" value="InterPro"/>
</dbReference>
<keyword evidence="1" id="KW-1133">Transmembrane helix</keyword>
<evidence type="ECO:0000313" key="2">
    <source>
        <dbReference type="EMBL" id="KLV02334.1"/>
    </source>
</evidence>
<sequence>MARFKILYKDDVVLTVNMDDEFCIEEIKSLQEQGFIPIDNEINASSSQSAISDFYSSFPKMYSDNPLTITNVLLFRTNKMQRLAYLGYSIIATVFMFIFCTVAIKRIYDYAQYSHYGSDDIGFGAILLFLLLFFINFWVLIAIAISRWKNCGNSGWTYLLALVGVFIADYYLMGSAITILNIYLLLVPQDIKARLPSHVEKTITI</sequence>
<keyword evidence="1" id="KW-0812">Transmembrane</keyword>
<feature type="transmembrane region" description="Helical" evidence="1">
    <location>
        <begin position="83"/>
        <end position="104"/>
    </location>
</feature>
<organism evidence="2 3">
    <name type="scientific">Photobacterium aquae</name>
    <dbReference type="NCBI Taxonomy" id="1195763"/>
    <lineage>
        <taxon>Bacteria</taxon>
        <taxon>Pseudomonadati</taxon>
        <taxon>Pseudomonadota</taxon>
        <taxon>Gammaproteobacteria</taxon>
        <taxon>Vibrionales</taxon>
        <taxon>Vibrionaceae</taxon>
        <taxon>Photobacterium</taxon>
    </lineage>
</organism>
<dbReference type="Proteomes" id="UP000036097">
    <property type="component" value="Unassembled WGS sequence"/>
</dbReference>
<dbReference type="STRING" id="1195763.ABT56_21520"/>